<proteinExistence type="predicted"/>
<dbReference type="PATRIC" id="fig|1398.25.peg.1174"/>
<dbReference type="EMBL" id="LQYG01000105">
    <property type="protein sequence ID" value="KYC59818.1"/>
    <property type="molecule type" value="Genomic_DNA"/>
</dbReference>
<dbReference type="Proteomes" id="UP000075304">
    <property type="component" value="Unassembled WGS sequence"/>
</dbReference>
<protein>
    <submittedName>
        <fullName evidence="2">Uncharacterized protein</fullName>
    </submittedName>
</protein>
<name>A0A150JWH3_HEYCO</name>
<dbReference type="EMBL" id="LQYI01000141">
    <property type="protein sequence ID" value="KYC61655.1"/>
    <property type="molecule type" value="Genomic_DNA"/>
</dbReference>
<organism evidence="2 4">
    <name type="scientific">Heyndrickxia coagulans</name>
    <name type="common">Weizmannia coagulans</name>
    <dbReference type="NCBI Taxonomy" id="1398"/>
    <lineage>
        <taxon>Bacteria</taxon>
        <taxon>Bacillati</taxon>
        <taxon>Bacillota</taxon>
        <taxon>Bacilli</taxon>
        <taxon>Bacillales</taxon>
        <taxon>Bacillaceae</taxon>
        <taxon>Heyndrickxia</taxon>
    </lineage>
</organism>
<dbReference type="Proteomes" id="UP000075288">
    <property type="component" value="Unassembled WGS sequence"/>
</dbReference>
<gene>
    <name evidence="1" type="ORF">B4098_1103</name>
    <name evidence="2" type="ORF">B4099_1354</name>
</gene>
<dbReference type="AlphaFoldDB" id="A0A150JWH3"/>
<evidence type="ECO:0000313" key="3">
    <source>
        <dbReference type="Proteomes" id="UP000075288"/>
    </source>
</evidence>
<comment type="caution">
    <text evidence="2">The sequence shown here is derived from an EMBL/GenBank/DDBJ whole genome shotgun (WGS) entry which is preliminary data.</text>
</comment>
<sequence length="51" mass="5614">MGNKMAGNFPAVFFYHLIELQPCTGCPAFSEKADKYGKLYASTFSTGTMLK</sequence>
<evidence type="ECO:0000313" key="2">
    <source>
        <dbReference type="EMBL" id="KYC61655.1"/>
    </source>
</evidence>
<accession>A0A150JWH3</accession>
<evidence type="ECO:0000313" key="4">
    <source>
        <dbReference type="Proteomes" id="UP000075304"/>
    </source>
</evidence>
<reference evidence="3 4" key="1">
    <citation type="submission" date="2016-01" db="EMBL/GenBank/DDBJ databases">
        <title>Genome Sequences of Twelve Sporeforming Bacillus Species Isolated from Foods.</title>
        <authorList>
            <person name="Berendsen E.M."/>
            <person name="Wells-Bennik M.H."/>
            <person name="Krawcyk A.O."/>
            <person name="De Jong A."/>
            <person name="Holsappel S."/>
            <person name="Eijlander R.T."/>
            <person name="Kuipers O.P."/>
        </authorList>
    </citation>
    <scope>NUCLEOTIDE SEQUENCE [LARGE SCALE GENOMIC DNA]</scope>
    <source>
        <strain evidence="1 3">B4098</strain>
        <strain evidence="2 4">B4099</strain>
    </source>
</reference>
<evidence type="ECO:0000313" key="1">
    <source>
        <dbReference type="EMBL" id="KYC59818.1"/>
    </source>
</evidence>